<feature type="transmembrane region" description="Helical" evidence="8">
    <location>
        <begin position="78"/>
        <end position="102"/>
    </location>
</feature>
<reference evidence="10 11" key="1">
    <citation type="submission" date="2018-08" db="EMBL/GenBank/DDBJ databases">
        <title>Sequencing the genomes of 1000 actinobacteria strains.</title>
        <authorList>
            <person name="Klenk H.-P."/>
        </authorList>
    </citation>
    <scope>NUCLEOTIDE SEQUENCE [LARGE SCALE GENOMIC DNA]</scope>
    <source>
        <strain evidence="10 11">DSM 22891</strain>
    </source>
</reference>
<protein>
    <submittedName>
        <fullName evidence="10">Carbohydrate ABC transporter membrane protein 1 (CUT1 family)</fullName>
    </submittedName>
</protein>
<name>A0A3D9V4G8_THECX</name>
<accession>A0A3D9V4G8</accession>
<feature type="domain" description="ABC transmembrane type-1" evidence="9">
    <location>
        <begin position="78"/>
        <end position="283"/>
    </location>
</feature>
<evidence type="ECO:0000313" key="11">
    <source>
        <dbReference type="Proteomes" id="UP000256485"/>
    </source>
</evidence>
<dbReference type="EMBL" id="QTUC01000001">
    <property type="protein sequence ID" value="REF35090.1"/>
    <property type="molecule type" value="Genomic_DNA"/>
</dbReference>
<dbReference type="PANTHER" id="PTHR42929:SF1">
    <property type="entry name" value="INNER MEMBRANE ABC TRANSPORTER PERMEASE PROTEIN YDCU-RELATED"/>
    <property type="match status" value="1"/>
</dbReference>
<evidence type="ECO:0000313" key="10">
    <source>
        <dbReference type="EMBL" id="REF35090.1"/>
    </source>
</evidence>
<evidence type="ECO:0000256" key="5">
    <source>
        <dbReference type="ARBA" id="ARBA00022692"/>
    </source>
</evidence>
<keyword evidence="5 8" id="KW-0812">Transmembrane</keyword>
<dbReference type="GO" id="GO:0005886">
    <property type="term" value="C:plasma membrane"/>
    <property type="evidence" value="ECO:0007669"/>
    <property type="project" value="UniProtKB-SubCell"/>
</dbReference>
<gene>
    <name evidence="10" type="ORF">DFJ64_0461</name>
</gene>
<evidence type="ECO:0000259" key="9">
    <source>
        <dbReference type="PROSITE" id="PS50928"/>
    </source>
</evidence>
<dbReference type="PROSITE" id="PS50928">
    <property type="entry name" value="ABC_TM1"/>
    <property type="match status" value="1"/>
</dbReference>
<comment type="caution">
    <text evidence="10">The sequence shown here is derived from an EMBL/GenBank/DDBJ whole genome shotgun (WGS) entry which is preliminary data.</text>
</comment>
<evidence type="ECO:0000256" key="2">
    <source>
        <dbReference type="ARBA" id="ARBA00007069"/>
    </source>
</evidence>
<keyword evidence="11" id="KW-1185">Reference proteome</keyword>
<proteinExistence type="inferred from homology"/>
<comment type="similarity">
    <text evidence="2">Belongs to the binding-protein-dependent transport system permease family. CysTW subfamily.</text>
</comment>
<feature type="transmembrane region" description="Helical" evidence="8">
    <location>
        <begin position="158"/>
        <end position="185"/>
    </location>
</feature>
<sequence>MRSQRIRGLLMVAPPVLVVALFVGFPVLTAAMYTLGHTGGPNSVVASIGQRQHFADHWWGTTDAYAEVFASQQFQRSVVATVIVTVVSVAVTLTLAWAIALYVRLSGSRVAKVFSALAVVPLFIPVVIASYAILTFYASDGFVRTVAALLGWESAPTFSYTMVAVTIAQVWVNLPFGVLMMTSGLAAVPDVLIDAARDAGASLPRAVVSVLVPLNLVPTVIVASFTGIAVLGSFTVPYLTGPSAPNMLGPLMTNTFGAFNQPQQAQVMAMVVFAIAAGIGAVYVWANFRSAKRSGAVL</sequence>
<dbReference type="PANTHER" id="PTHR42929">
    <property type="entry name" value="INNER MEMBRANE ABC TRANSPORTER PERMEASE PROTEIN YDCU-RELATED-RELATED"/>
    <property type="match status" value="1"/>
</dbReference>
<feature type="transmembrane region" description="Helical" evidence="8">
    <location>
        <begin position="267"/>
        <end position="286"/>
    </location>
</feature>
<feature type="transmembrane region" description="Helical" evidence="8">
    <location>
        <begin position="206"/>
        <end position="239"/>
    </location>
</feature>
<evidence type="ECO:0000256" key="8">
    <source>
        <dbReference type="SAM" id="Phobius"/>
    </source>
</evidence>
<evidence type="ECO:0000256" key="4">
    <source>
        <dbReference type="ARBA" id="ARBA00022475"/>
    </source>
</evidence>
<dbReference type="SUPFAM" id="SSF161098">
    <property type="entry name" value="MetI-like"/>
    <property type="match status" value="1"/>
</dbReference>
<dbReference type="InterPro" id="IPR035906">
    <property type="entry name" value="MetI-like_sf"/>
</dbReference>
<keyword evidence="3" id="KW-0813">Transport</keyword>
<dbReference type="Proteomes" id="UP000256485">
    <property type="component" value="Unassembled WGS sequence"/>
</dbReference>
<dbReference type="GO" id="GO:0055085">
    <property type="term" value="P:transmembrane transport"/>
    <property type="evidence" value="ECO:0007669"/>
    <property type="project" value="InterPro"/>
</dbReference>
<dbReference type="AlphaFoldDB" id="A0A3D9V4G8"/>
<feature type="transmembrane region" description="Helical" evidence="8">
    <location>
        <begin position="12"/>
        <end position="35"/>
    </location>
</feature>
<dbReference type="Gene3D" id="1.10.3720.10">
    <property type="entry name" value="MetI-like"/>
    <property type="match status" value="1"/>
</dbReference>
<keyword evidence="6 8" id="KW-1133">Transmembrane helix</keyword>
<keyword evidence="4" id="KW-1003">Cell membrane</keyword>
<comment type="subcellular location">
    <subcellularLocation>
        <location evidence="1">Cell membrane</location>
        <topology evidence="1">Multi-pass membrane protein</topology>
    </subcellularLocation>
</comment>
<keyword evidence="7 8" id="KW-0472">Membrane</keyword>
<dbReference type="InterPro" id="IPR000515">
    <property type="entry name" value="MetI-like"/>
</dbReference>
<dbReference type="CDD" id="cd06261">
    <property type="entry name" value="TM_PBP2"/>
    <property type="match status" value="1"/>
</dbReference>
<dbReference type="RefSeq" id="WP_211310465.1">
    <property type="nucleotide sequence ID" value="NZ_QTUC01000001.1"/>
</dbReference>
<evidence type="ECO:0000256" key="3">
    <source>
        <dbReference type="ARBA" id="ARBA00022448"/>
    </source>
</evidence>
<evidence type="ECO:0000256" key="1">
    <source>
        <dbReference type="ARBA" id="ARBA00004651"/>
    </source>
</evidence>
<organism evidence="10 11">
    <name type="scientific">Thermasporomyces composti</name>
    <dbReference type="NCBI Taxonomy" id="696763"/>
    <lineage>
        <taxon>Bacteria</taxon>
        <taxon>Bacillati</taxon>
        <taxon>Actinomycetota</taxon>
        <taxon>Actinomycetes</taxon>
        <taxon>Propionibacteriales</taxon>
        <taxon>Nocardioidaceae</taxon>
        <taxon>Thermasporomyces</taxon>
    </lineage>
</organism>
<evidence type="ECO:0000256" key="6">
    <source>
        <dbReference type="ARBA" id="ARBA00022989"/>
    </source>
</evidence>
<feature type="transmembrane region" description="Helical" evidence="8">
    <location>
        <begin position="114"/>
        <end position="138"/>
    </location>
</feature>
<evidence type="ECO:0000256" key="7">
    <source>
        <dbReference type="ARBA" id="ARBA00023136"/>
    </source>
</evidence>